<evidence type="ECO:0000313" key="1">
    <source>
        <dbReference type="EMBL" id="MCI78480.1"/>
    </source>
</evidence>
<reference evidence="1 2" key="1">
    <citation type="journal article" date="2018" name="Front. Plant Sci.">
        <title>Red Clover (Trifolium pratense) and Zigzag Clover (T. medium) - A Picture of Genomic Similarities and Differences.</title>
        <authorList>
            <person name="Dluhosova J."/>
            <person name="Istvanek J."/>
            <person name="Nedelnik J."/>
            <person name="Repkova J."/>
        </authorList>
    </citation>
    <scope>NUCLEOTIDE SEQUENCE [LARGE SCALE GENOMIC DNA]</scope>
    <source>
        <strain evidence="2">cv. 10/8</strain>
        <tissue evidence="1">Leaf</tissue>
    </source>
</reference>
<dbReference type="EMBL" id="LXQA010951642">
    <property type="protein sequence ID" value="MCI78480.1"/>
    <property type="molecule type" value="Genomic_DNA"/>
</dbReference>
<dbReference type="Proteomes" id="UP000265520">
    <property type="component" value="Unassembled WGS sequence"/>
</dbReference>
<protein>
    <submittedName>
        <fullName evidence="1">Uncharacterized protein</fullName>
    </submittedName>
</protein>
<dbReference type="AlphaFoldDB" id="A0A392UWC6"/>
<name>A0A392UWC6_9FABA</name>
<sequence length="22" mass="2759">MYRSVSTYRQCIGAYRRIDTYR</sequence>
<accession>A0A392UWC6</accession>
<comment type="caution">
    <text evidence="1">The sequence shown here is derived from an EMBL/GenBank/DDBJ whole genome shotgun (WGS) entry which is preliminary data.</text>
</comment>
<keyword evidence="2" id="KW-1185">Reference proteome</keyword>
<proteinExistence type="predicted"/>
<gene>
    <name evidence="1" type="ORF">A2U01_0099750</name>
</gene>
<organism evidence="1 2">
    <name type="scientific">Trifolium medium</name>
    <dbReference type="NCBI Taxonomy" id="97028"/>
    <lineage>
        <taxon>Eukaryota</taxon>
        <taxon>Viridiplantae</taxon>
        <taxon>Streptophyta</taxon>
        <taxon>Embryophyta</taxon>
        <taxon>Tracheophyta</taxon>
        <taxon>Spermatophyta</taxon>
        <taxon>Magnoliopsida</taxon>
        <taxon>eudicotyledons</taxon>
        <taxon>Gunneridae</taxon>
        <taxon>Pentapetalae</taxon>
        <taxon>rosids</taxon>
        <taxon>fabids</taxon>
        <taxon>Fabales</taxon>
        <taxon>Fabaceae</taxon>
        <taxon>Papilionoideae</taxon>
        <taxon>50 kb inversion clade</taxon>
        <taxon>NPAAA clade</taxon>
        <taxon>Hologalegina</taxon>
        <taxon>IRL clade</taxon>
        <taxon>Trifolieae</taxon>
        <taxon>Trifolium</taxon>
    </lineage>
</organism>
<feature type="non-terminal residue" evidence="1">
    <location>
        <position position="22"/>
    </location>
</feature>
<evidence type="ECO:0000313" key="2">
    <source>
        <dbReference type="Proteomes" id="UP000265520"/>
    </source>
</evidence>